<keyword evidence="2" id="KW-1185">Reference proteome</keyword>
<dbReference type="InterPro" id="IPR014965">
    <property type="entry name" value="Amino_acid_metab_prot_put"/>
</dbReference>
<proteinExistence type="predicted"/>
<gene>
    <name evidence="1" type="ORF">KAK10_01090</name>
</gene>
<organism evidence="1 2">
    <name type="scientific">Periweissella beninensis</name>
    <dbReference type="NCBI Taxonomy" id="504936"/>
    <lineage>
        <taxon>Bacteria</taxon>
        <taxon>Bacillati</taxon>
        <taxon>Bacillota</taxon>
        <taxon>Bacilli</taxon>
        <taxon>Lactobacillales</taxon>
        <taxon>Lactobacillaceae</taxon>
        <taxon>Periweissella</taxon>
    </lineage>
</organism>
<evidence type="ECO:0000313" key="1">
    <source>
        <dbReference type="EMBL" id="MCM2436531.1"/>
    </source>
</evidence>
<reference evidence="1" key="1">
    <citation type="submission" date="2021-04" db="EMBL/GenBank/DDBJ databases">
        <title>Taxonomic assessment of Weissella genus.</title>
        <authorList>
            <person name="Fanelli F."/>
            <person name="Chieffi D."/>
            <person name="Dell'Aquila A."/>
            <person name="Gyu-Sung C."/>
            <person name="Franz C.M.A.P."/>
            <person name="Fusco V."/>
        </authorList>
    </citation>
    <scope>NUCLEOTIDE SEQUENCE</scope>
    <source>
        <strain evidence="1">LMG 25373</strain>
    </source>
</reference>
<dbReference type="RefSeq" id="WP_205142977.1">
    <property type="nucleotide sequence ID" value="NZ_JAFBDN010000002.1"/>
</dbReference>
<dbReference type="Gene3D" id="3.30.1820.10">
    <property type="entry name" value="Lp2179-like"/>
    <property type="match status" value="1"/>
</dbReference>
<name>A0ABT0VFQ5_9LACO</name>
<dbReference type="EMBL" id="JAGMVS010000037">
    <property type="protein sequence ID" value="MCM2436531.1"/>
    <property type="molecule type" value="Genomic_DNA"/>
</dbReference>
<accession>A0ABT0VFQ5</accession>
<dbReference type="InterPro" id="IPR035942">
    <property type="entry name" value="Lp2179-like_sf"/>
</dbReference>
<comment type="caution">
    <text evidence="1">The sequence shown here is derived from an EMBL/GenBank/DDBJ whole genome shotgun (WGS) entry which is preliminary data.</text>
</comment>
<dbReference type="SUPFAM" id="SSF160800">
    <property type="entry name" value="Lp2179-like"/>
    <property type="match status" value="1"/>
</dbReference>
<dbReference type="Pfam" id="PF08866">
    <property type="entry name" value="DUF1831"/>
    <property type="match status" value="1"/>
</dbReference>
<dbReference type="Proteomes" id="UP001057481">
    <property type="component" value="Unassembled WGS sequence"/>
</dbReference>
<evidence type="ECO:0000313" key="2">
    <source>
        <dbReference type="Proteomes" id="UP001057481"/>
    </source>
</evidence>
<sequence length="114" mass="13267">MAFEKQAQLVGDTRIFAVHPKVKKYALMDTGFLQQKNGSFQLLRQLEPDKSFEESFKLKIVFAKDLSGFKLKTVNSLGNTVVNVFKHDRQIKMVEQLDYYLNELVNREILLEIN</sequence>
<protein>
    <submittedName>
        <fullName evidence="1">Cysteine desulfurase</fullName>
    </submittedName>
</protein>